<dbReference type="InterPro" id="IPR050362">
    <property type="entry name" value="Cation-dep_OMT"/>
</dbReference>
<feature type="transmembrane region" description="Helical" evidence="5">
    <location>
        <begin position="307"/>
        <end position="338"/>
    </location>
</feature>
<dbReference type="InterPro" id="IPR002935">
    <property type="entry name" value="SAM_O-MeTrfase"/>
</dbReference>
<keyword evidence="1" id="KW-0489">Methyltransferase</keyword>
<dbReference type="Gene3D" id="3.40.50.150">
    <property type="entry name" value="Vaccinia Virus protein VP39"/>
    <property type="match status" value="1"/>
</dbReference>
<comment type="similarity">
    <text evidence="4">Belongs to the class I-like SAM-binding methyltransferase superfamily. Cation-dependent O-methyltransferase family.</text>
</comment>
<evidence type="ECO:0000313" key="8">
    <source>
        <dbReference type="Proteomes" id="UP000444721"/>
    </source>
</evidence>
<dbReference type="PANTHER" id="PTHR10509:SF14">
    <property type="entry name" value="CAFFEOYL-COA O-METHYLTRANSFERASE 3-RELATED"/>
    <property type="match status" value="1"/>
</dbReference>
<dbReference type="InterPro" id="IPR029063">
    <property type="entry name" value="SAM-dependent_MTases_sf"/>
</dbReference>
<proteinExistence type="inferred from homology"/>
<name>A0A6A5B0N3_NAEFO</name>
<dbReference type="VEuPathDB" id="AmoebaDB:NF0098050"/>
<dbReference type="GO" id="GO:0032259">
    <property type="term" value="P:methylation"/>
    <property type="evidence" value="ECO:0007669"/>
    <property type="project" value="UniProtKB-KW"/>
</dbReference>
<comment type="caution">
    <text evidence="7">The sequence shown here is derived from an EMBL/GenBank/DDBJ whole genome shotgun (WGS) entry which is preliminary data.</text>
</comment>
<dbReference type="InterPro" id="IPR018247">
    <property type="entry name" value="EF_Hand_1_Ca_BS"/>
</dbReference>
<dbReference type="AlphaFoldDB" id="A0A6A5B0N3"/>
<gene>
    <name evidence="7" type="ORF">FDP41_009793</name>
</gene>
<dbReference type="CDD" id="cd02440">
    <property type="entry name" value="AdoMet_MTases"/>
    <property type="match status" value="1"/>
</dbReference>
<keyword evidence="6" id="KW-0732">Signal</keyword>
<evidence type="ECO:0000256" key="1">
    <source>
        <dbReference type="ARBA" id="ARBA00022603"/>
    </source>
</evidence>
<dbReference type="PANTHER" id="PTHR10509">
    <property type="entry name" value="O-METHYLTRANSFERASE-RELATED"/>
    <property type="match status" value="1"/>
</dbReference>
<feature type="transmembrane region" description="Helical" evidence="5">
    <location>
        <begin position="390"/>
        <end position="414"/>
    </location>
</feature>
<evidence type="ECO:0000256" key="3">
    <source>
        <dbReference type="ARBA" id="ARBA00022691"/>
    </source>
</evidence>
<evidence type="ECO:0000256" key="6">
    <source>
        <dbReference type="SAM" id="SignalP"/>
    </source>
</evidence>
<feature type="chain" id="PRO_5025390532" evidence="6">
    <location>
        <begin position="19"/>
        <end position="732"/>
    </location>
</feature>
<keyword evidence="2" id="KW-0808">Transferase</keyword>
<keyword evidence="5" id="KW-0472">Membrane</keyword>
<dbReference type="VEuPathDB" id="AmoebaDB:FDP41_009793"/>
<dbReference type="VEuPathDB" id="AmoebaDB:NfTy_088130"/>
<reference evidence="7 8" key="1">
    <citation type="journal article" date="2019" name="Sci. Rep.">
        <title>Nanopore sequencing improves the draft genome of the human pathogenic amoeba Naegleria fowleri.</title>
        <authorList>
            <person name="Liechti N."/>
            <person name="Schurch N."/>
            <person name="Bruggmann R."/>
            <person name="Wittwer M."/>
        </authorList>
    </citation>
    <scope>NUCLEOTIDE SEQUENCE [LARGE SCALE GENOMIC DNA]</scope>
    <source>
        <strain evidence="7 8">ATCC 30894</strain>
    </source>
</reference>
<dbReference type="Pfam" id="PF01596">
    <property type="entry name" value="Methyltransf_3"/>
    <property type="match status" value="1"/>
</dbReference>
<dbReference type="GO" id="GO:0008757">
    <property type="term" value="F:S-adenosylmethionine-dependent methyltransferase activity"/>
    <property type="evidence" value="ECO:0007669"/>
    <property type="project" value="TreeGrafter"/>
</dbReference>
<dbReference type="Proteomes" id="UP000444721">
    <property type="component" value="Unassembled WGS sequence"/>
</dbReference>
<dbReference type="SUPFAM" id="SSF53335">
    <property type="entry name" value="S-adenosyl-L-methionine-dependent methyltransferases"/>
    <property type="match status" value="1"/>
</dbReference>
<protein>
    <submittedName>
        <fullName evidence="7">Uncharacterized protein</fullName>
    </submittedName>
</protein>
<dbReference type="OrthoDB" id="10251242at2759"/>
<dbReference type="RefSeq" id="XP_044556812.1">
    <property type="nucleotide sequence ID" value="XM_044713789.1"/>
</dbReference>
<evidence type="ECO:0000256" key="4">
    <source>
        <dbReference type="ARBA" id="ARBA00023453"/>
    </source>
</evidence>
<feature type="signal peptide" evidence="6">
    <location>
        <begin position="1"/>
        <end position="18"/>
    </location>
</feature>
<feature type="transmembrane region" description="Helical" evidence="5">
    <location>
        <begin position="358"/>
        <end position="378"/>
    </location>
</feature>
<dbReference type="GeneID" id="68117008"/>
<keyword evidence="5" id="KW-0812">Transmembrane</keyword>
<dbReference type="PROSITE" id="PS00018">
    <property type="entry name" value="EF_HAND_1"/>
    <property type="match status" value="1"/>
</dbReference>
<dbReference type="EMBL" id="VFQX01000072">
    <property type="protein sequence ID" value="KAF0972097.1"/>
    <property type="molecule type" value="Genomic_DNA"/>
</dbReference>
<organism evidence="7 8">
    <name type="scientific">Naegleria fowleri</name>
    <name type="common">Brain eating amoeba</name>
    <dbReference type="NCBI Taxonomy" id="5763"/>
    <lineage>
        <taxon>Eukaryota</taxon>
        <taxon>Discoba</taxon>
        <taxon>Heterolobosea</taxon>
        <taxon>Tetramitia</taxon>
        <taxon>Eutetramitia</taxon>
        <taxon>Vahlkampfiidae</taxon>
        <taxon>Naegleria</taxon>
    </lineage>
</organism>
<feature type="transmembrane region" description="Helical" evidence="5">
    <location>
        <begin position="275"/>
        <end position="300"/>
    </location>
</feature>
<accession>A0A6A5B0N3</accession>
<dbReference type="GO" id="GO:0008171">
    <property type="term" value="F:O-methyltransferase activity"/>
    <property type="evidence" value="ECO:0007669"/>
    <property type="project" value="InterPro"/>
</dbReference>
<keyword evidence="5" id="KW-1133">Transmembrane helix</keyword>
<evidence type="ECO:0000256" key="5">
    <source>
        <dbReference type="SAM" id="Phobius"/>
    </source>
</evidence>
<sequence length="732" mass="83957">MVLCVVVLLLLQQQPSSSSSNVVVAVSLVLGANAPSSSSETIFHDRFAFRNCSYEQRIPPSPQLSNNRSSSSFNNNTNLYKFERIPLNEQVFSQFRELPFGFGCESVQLPQTIVEDDFAIYIYSNGIKNSEFYSPISTSKERYDLCEKYQSIQESCVDLMCSDSSSTQHYIWNDTLVNYCQYCRNAKGFVEYHLMLHDSEIEKPHGGVCANISKFPSAFYCGIANRGIPLNYQSGYFIKYSRNPYVCYCASEDRYSSSCEHFWNDQDTAFAKMTLILILMIPAFLVCLIAACIILEVLVFTYNYASIAYILLLVNYVNFFIPLLINTLLFILLSLRLYFAFKKKTAISFFKSDYFREFVVLCCFDWCSFLTCLLSNLFRVYGTSFAHYVLCNLSELISITCSCMCFCVILYIVFDKERFYDCYSFIVKPLKRYFQQRKANQKKKDQLLLLGNEQEEFDVIGNSSSQYNNTIETSYTTVDTSPQSFSIMESSISYDNMSTPNSQTVSNVKYRYLVEEPILQYIRQVGIREQPILQELRLKTAEKLGMLSLMVSFPEQTQLLQIILKLIGAKRILDIGTFTGYSALSFALATTDTQAQIITCDVSDEYTSLGKPYWERSGVANRIQLKLQPALKSLQELKQAISQQQEIPFDFIYIDADKDNQLEYVELAYDLLRVNGLLVIDNTIWSTKVMDPNDHSPGTDVIRKMNEQLHKDERWGLAMQCIGDGATLLRKK</sequence>
<evidence type="ECO:0000256" key="2">
    <source>
        <dbReference type="ARBA" id="ARBA00022679"/>
    </source>
</evidence>
<keyword evidence="3" id="KW-0949">S-adenosyl-L-methionine</keyword>
<dbReference type="PROSITE" id="PS51682">
    <property type="entry name" value="SAM_OMT_I"/>
    <property type="match status" value="1"/>
</dbReference>
<dbReference type="VEuPathDB" id="AmoebaDB:NF0098060"/>
<keyword evidence="8" id="KW-1185">Reference proteome</keyword>
<evidence type="ECO:0000313" key="7">
    <source>
        <dbReference type="EMBL" id="KAF0972097.1"/>
    </source>
</evidence>